<evidence type="ECO:0000256" key="2">
    <source>
        <dbReference type="ARBA" id="ARBA00022741"/>
    </source>
</evidence>
<comment type="caution">
    <text evidence="8">The sequence shown here is derived from an EMBL/GenBank/DDBJ whole genome shotgun (WGS) entry which is preliminary data.</text>
</comment>
<evidence type="ECO:0000256" key="6">
    <source>
        <dbReference type="ARBA" id="ARBA00048432"/>
    </source>
</evidence>
<dbReference type="Pfam" id="PF13086">
    <property type="entry name" value="AAA_11"/>
    <property type="match status" value="1"/>
</dbReference>
<protein>
    <recommendedName>
        <fullName evidence="7">Helicase ATP-binding domain-containing protein</fullName>
    </recommendedName>
</protein>
<dbReference type="AlphaFoldDB" id="A0A8H5LK96"/>
<dbReference type="EMBL" id="JAACJM010000044">
    <property type="protein sequence ID" value="KAF5360173.1"/>
    <property type="molecule type" value="Genomic_DNA"/>
</dbReference>
<keyword evidence="2" id="KW-0547">Nucleotide-binding</keyword>
<dbReference type="PANTHER" id="PTHR43788:SF8">
    <property type="entry name" value="DNA-BINDING PROTEIN SMUBP-2"/>
    <property type="match status" value="1"/>
</dbReference>
<evidence type="ECO:0000313" key="8">
    <source>
        <dbReference type="EMBL" id="KAF5360173.1"/>
    </source>
</evidence>
<dbReference type="CDD" id="cd17934">
    <property type="entry name" value="DEXXQc_Upf1-like"/>
    <property type="match status" value="1"/>
</dbReference>
<dbReference type="InterPro" id="IPR027417">
    <property type="entry name" value="P-loop_NTPase"/>
</dbReference>
<evidence type="ECO:0000256" key="5">
    <source>
        <dbReference type="ARBA" id="ARBA00022840"/>
    </source>
</evidence>
<evidence type="ECO:0000259" key="7">
    <source>
        <dbReference type="PROSITE" id="PS51192"/>
    </source>
</evidence>
<dbReference type="PANTHER" id="PTHR43788">
    <property type="entry name" value="DNA2/NAM7 HELICASE FAMILY MEMBER"/>
    <property type="match status" value="1"/>
</dbReference>
<dbReference type="Proteomes" id="UP000559256">
    <property type="component" value="Unassembled WGS sequence"/>
</dbReference>
<dbReference type="InterPro" id="IPR041677">
    <property type="entry name" value="DNA2/NAM7_AAA_11"/>
</dbReference>
<keyword evidence="9" id="KW-1185">Reference proteome</keyword>
<dbReference type="Gene3D" id="3.40.50.300">
    <property type="entry name" value="P-loop containing nucleotide triphosphate hydrolases"/>
    <property type="match status" value="2"/>
</dbReference>
<feature type="domain" description="Helicase ATP-binding" evidence="7">
    <location>
        <begin position="382"/>
        <end position="561"/>
    </location>
</feature>
<evidence type="ECO:0000256" key="1">
    <source>
        <dbReference type="ARBA" id="ARBA00007913"/>
    </source>
</evidence>
<name>A0A8H5LK96_9AGAR</name>
<evidence type="ECO:0000256" key="4">
    <source>
        <dbReference type="ARBA" id="ARBA00022806"/>
    </source>
</evidence>
<comment type="catalytic activity">
    <reaction evidence="6">
        <text>ATP + H2O = ADP + phosphate + H(+)</text>
        <dbReference type="Rhea" id="RHEA:13065"/>
        <dbReference type="ChEBI" id="CHEBI:15377"/>
        <dbReference type="ChEBI" id="CHEBI:15378"/>
        <dbReference type="ChEBI" id="CHEBI:30616"/>
        <dbReference type="ChEBI" id="CHEBI:43474"/>
        <dbReference type="ChEBI" id="CHEBI:456216"/>
        <dbReference type="EC" id="3.6.4.12"/>
    </reaction>
    <physiologicalReaction direction="left-to-right" evidence="6">
        <dbReference type="Rhea" id="RHEA:13066"/>
    </physiologicalReaction>
</comment>
<dbReference type="Pfam" id="PF13087">
    <property type="entry name" value="AAA_12"/>
    <property type="match status" value="1"/>
</dbReference>
<keyword evidence="3" id="KW-0378">Hydrolase</keyword>
<dbReference type="GO" id="GO:0005524">
    <property type="term" value="F:ATP binding"/>
    <property type="evidence" value="ECO:0007669"/>
    <property type="project" value="UniProtKB-KW"/>
</dbReference>
<keyword evidence="4" id="KW-0347">Helicase</keyword>
<dbReference type="SUPFAM" id="SSF52540">
    <property type="entry name" value="P-loop containing nucleoside triphosphate hydrolases"/>
    <property type="match status" value="1"/>
</dbReference>
<proteinExistence type="inferred from homology"/>
<dbReference type="GO" id="GO:0043139">
    <property type="term" value="F:5'-3' DNA helicase activity"/>
    <property type="evidence" value="ECO:0007669"/>
    <property type="project" value="TreeGrafter"/>
</dbReference>
<dbReference type="InterPro" id="IPR041679">
    <property type="entry name" value="DNA2/NAM7-like_C"/>
</dbReference>
<dbReference type="InterPro" id="IPR014001">
    <property type="entry name" value="Helicase_ATP-bd"/>
</dbReference>
<organism evidence="8 9">
    <name type="scientific">Tetrapyrgos nigripes</name>
    <dbReference type="NCBI Taxonomy" id="182062"/>
    <lineage>
        <taxon>Eukaryota</taxon>
        <taxon>Fungi</taxon>
        <taxon>Dikarya</taxon>
        <taxon>Basidiomycota</taxon>
        <taxon>Agaricomycotina</taxon>
        <taxon>Agaricomycetes</taxon>
        <taxon>Agaricomycetidae</taxon>
        <taxon>Agaricales</taxon>
        <taxon>Marasmiineae</taxon>
        <taxon>Marasmiaceae</taxon>
        <taxon>Tetrapyrgos</taxon>
    </lineage>
</organism>
<keyword evidence="5" id="KW-0067">ATP-binding</keyword>
<dbReference type="InterPro" id="IPR050534">
    <property type="entry name" value="Coronavir_polyprotein_1ab"/>
</dbReference>
<accession>A0A8H5LK96</accession>
<evidence type="ECO:0000313" key="9">
    <source>
        <dbReference type="Proteomes" id="UP000559256"/>
    </source>
</evidence>
<gene>
    <name evidence="8" type="ORF">D9758_011319</name>
</gene>
<dbReference type="GO" id="GO:0016787">
    <property type="term" value="F:hydrolase activity"/>
    <property type="evidence" value="ECO:0007669"/>
    <property type="project" value="UniProtKB-KW"/>
</dbReference>
<reference evidence="8 9" key="1">
    <citation type="journal article" date="2020" name="ISME J.">
        <title>Uncovering the hidden diversity of litter-decomposition mechanisms in mushroom-forming fungi.</title>
        <authorList>
            <person name="Floudas D."/>
            <person name="Bentzer J."/>
            <person name="Ahren D."/>
            <person name="Johansson T."/>
            <person name="Persson P."/>
            <person name="Tunlid A."/>
        </authorList>
    </citation>
    <scope>NUCLEOTIDE SEQUENCE [LARGE SCALE GENOMIC DNA]</scope>
    <source>
        <strain evidence="8 9">CBS 291.85</strain>
    </source>
</reference>
<dbReference type="OrthoDB" id="6513042at2759"/>
<evidence type="ECO:0000256" key="3">
    <source>
        <dbReference type="ARBA" id="ARBA00022801"/>
    </source>
</evidence>
<dbReference type="PROSITE" id="PS51192">
    <property type="entry name" value="HELICASE_ATP_BIND_1"/>
    <property type="match status" value="1"/>
</dbReference>
<comment type="similarity">
    <text evidence="1">Belongs to the DNA2/NAM7 helicase family.</text>
</comment>
<sequence length="726" mass="81643">MFVFLPPRPSTGSIIVTLVIWSARSSMRLMQMVNAPKPLDSEGVLSNVAFATTEMVCILDAKPDSGCTNAPSTSASGALPLDNLFKQLLAGKDSRSVLLAGFDMPRLALRLFVHFGYHVKGTDLSTVCSPSQTEAWLPAKVVEAKIGIIECMDTFRINRLWHENNDNEENLCLRARLSASLARVCRSEIESVKKVDTRNVRRDILKCLGKLLKQTDILSRSLPKEMLSEYDNFDHKGGDAGFKLTNARYKTRVRTSKQAIVLLTDERGKEYAGRASSLKGKTTNIKFGAGQQPTQARAIQNIRVVGQDDPTNSERARNALLLKVLQGGVNLINYPFVRLLWLPTKEDVLELNLEDESWTEEELRLKEFVVNLNSSQRRVLRAMVASRPKMVIVHGPPGTGKTTVIASAAAYWSSFRLPVWIIGHSNVSVKNIAEKLWKQKVPFKIIVSKEFYFEWHEHIYKGITSNVIRGDEMPKDRVAMERLLQGAQVILSTLGMLSNPALDDNGTFRLVPVERLVIDEASQINVFEYLRVSDNDLVKSGPLIHQSIFYKFSNLEKVCFFGDPKQLPPFGQENAKSLQCIFNVKHLQSKSYFLDTQYRMPTVLGSFISQTVYDSQLKSEHKLKDLSCVSFIDAAMGKEEKSGSSWMNQEEIGCVVNLVRHYYAGKDFCVITPYDAQRSGIERALKAEKLPWDKVFNVDSFQGKFTGHFYPSINLLSLHISNTIDT</sequence>